<dbReference type="AlphaFoldDB" id="A0A8B7ZLX5"/>
<evidence type="ECO:0000313" key="2">
    <source>
        <dbReference type="Proteomes" id="UP000694845"/>
    </source>
</evidence>
<dbReference type="GeneID" id="110987739"/>
<dbReference type="Proteomes" id="UP000694845">
    <property type="component" value="Unplaced"/>
</dbReference>
<evidence type="ECO:0000313" key="3">
    <source>
        <dbReference type="RefSeq" id="XP_022106454.1"/>
    </source>
</evidence>
<keyword evidence="2" id="KW-1185">Reference proteome</keyword>
<proteinExistence type="predicted"/>
<dbReference type="RefSeq" id="XP_022106454.1">
    <property type="nucleotide sequence ID" value="XM_022250762.1"/>
</dbReference>
<evidence type="ECO:0000256" key="1">
    <source>
        <dbReference type="SAM" id="MobiDB-lite"/>
    </source>
</evidence>
<dbReference type="OrthoDB" id="10001532at2759"/>
<accession>A0A8B7ZLX5</accession>
<sequence length="301" mass="34204">MAKKDPSATLRYIEEVSAQLSDEVRQLRQGDYTKLFKQTRSFVDGLQRSPKGRTTTYGPSITTIASVRDCYEDSKRLDKDRPTHFTSVIGHFLTLVNALRTLAQRVREWIAEPIGELTVHDRQREAARKIKSEMEFWEEFLDEHNDFTDLHKHKTLEEFRGLNTGEVPLWGAVVNLIPVLLKTADGIAELSAKWCSTTHRLGMGIYEQRPSSGAPGSRPESRARGSSATGGQRPKTTPERSCSGDGRKPRKTYADKMDEKYKGRISLLERPPWKPSSQLPHNLYPQLHIHLGDPTNHVPYN</sequence>
<protein>
    <submittedName>
        <fullName evidence="3">LOW QUALITY PROTEIN: uncharacterized protein LOC110987739</fullName>
    </submittedName>
</protein>
<dbReference type="OMA" id="DCYEDSK"/>
<feature type="region of interest" description="Disordered" evidence="1">
    <location>
        <begin position="206"/>
        <end position="260"/>
    </location>
</feature>
<dbReference type="KEGG" id="aplc:110987739"/>
<reference evidence="3" key="1">
    <citation type="submission" date="2025-08" db="UniProtKB">
        <authorList>
            <consortium name="RefSeq"/>
        </authorList>
    </citation>
    <scope>IDENTIFICATION</scope>
</reference>
<name>A0A8B7ZLX5_ACAPL</name>
<gene>
    <name evidence="3" type="primary">LOC110987739</name>
</gene>
<organism evidence="2 3">
    <name type="scientific">Acanthaster planci</name>
    <name type="common">Crown-of-thorns starfish</name>
    <dbReference type="NCBI Taxonomy" id="133434"/>
    <lineage>
        <taxon>Eukaryota</taxon>
        <taxon>Metazoa</taxon>
        <taxon>Echinodermata</taxon>
        <taxon>Eleutherozoa</taxon>
        <taxon>Asterozoa</taxon>
        <taxon>Asteroidea</taxon>
        <taxon>Valvatacea</taxon>
        <taxon>Valvatida</taxon>
        <taxon>Acanthasteridae</taxon>
        <taxon>Acanthaster</taxon>
    </lineage>
</organism>